<dbReference type="EMBL" id="SWBQ01000001">
    <property type="protein sequence ID" value="TKC08603.1"/>
    <property type="molecule type" value="Genomic_DNA"/>
</dbReference>
<dbReference type="RefSeq" id="WP_136834024.1">
    <property type="nucleotide sequence ID" value="NZ_SWBQ01000001.1"/>
</dbReference>
<keyword evidence="2" id="KW-0238">DNA-binding</keyword>
<dbReference type="SUPFAM" id="SSF46689">
    <property type="entry name" value="Homeodomain-like"/>
    <property type="match status" value="2"/>
</dbReference>
<dbReference type="InterPro" id="IPR009057">
    <property type="entry name" value="Homeodomain-like_sf"/>
</dbReference>
<dbReference type="SMART" id="SM00342">
    <property type="entry name" value="HTH_ARAC"/>
    <property type="match status" value="1"/>
</dbReference>
<gene>
    <name evidence="5" type="ORF">FA047_00435</name>
</gene>
<evidence type="ECO:0000259" key="4">
    <source>
        <dbReference type="PROSITE" id="PS01124"/>
    </source>
</evidence>
<dbReference type="PROSITE" id="PS01124">
    <property type="entry name" value="HTH_ARAC_FAMILY_2"/>
    <property type="match status" value="1"/>
</dbReference>
<dbReference type="InterPro" id="IPR014710">
    <property type="entry name" value="RmlC-like_jellyroll"/>
</dbReference>
<dbReference type="OrthoDB" id="9787988at2"/>
<dbReference type="Proteomes" id="UP000307244">
    <property type="component" value="Unassembled WGS sequence"/>
</dbReference>
<dbReference type="PANTHER" id="PTHR43280:SF2">
    <property type="entry name" value="HTH-TYPE TRANSCRIPTIONAL REGULATOR EXSA"/>
    <property type="match status" value="1"/>
</dbReference>
<dbReference type="InterPro" id="IPR011051">
    <property type="entry name" value="RmlC_Cupin_sf"/>
</dbReference>
<dbReference type="Gene3D" id="2.60.120.10">
    <property type="entry name" value="Jelly Rolls"/>
    <property type="match status" value="1"/>
</dbReference>
<accession>A0A4U1CMI1</accession>
<dbReference type="AlphaFoldDB" id="A0A4U1CMI1"/>
<dbReference type="GO" id="GO:0003700">
    <property type="term" value="F:DNA-binding transcription factor activity"/>
    <property type="evidence" value="ECO:0007669"/>
    <property type="project" value="InterPro"/>
</dbReference>
<name>A0A4U1CMI1_9SPHI</name>
<dbReference type="GO" id="GO:0043565">
    <property type="term" value="F:sequence-specific DNA binding"/>
    <property type="evidence" value="ECO:0007669"/>
    <property type="project" value="InterPro"/>
</dbReference>
<comment type="caution">
    <text evidence="5">The sequence shown here is derived from an EMBL/GenBank/DDBJ whole genome shotgun (WGS) entry which is preliminary data.</text>
</comment>
<dbReference type="InterPro" id="IPR018062">
    <property type="entry name" value="HTH_AraC-typ_CS"/>
</dbReference>
<dbReference type="SUPFAM" id="SSF51182">
    <property type="entry name" value="RmlC-like cupins"/>
    <property type="match status" value="1"/>
</dbReference>
<keyword evidence="1" id="KW-0805">Transcription regulation</keyword>
<protein>
    <submittedName>
        <fullName evidence="5">AraC family transcriptional regulator</fullName>
    </submittedName>
</protein>
<evidence type="ECO:0000256" key="3">
    <source>
        <dbReference type="ARBA" id="ARBA00023163"/>
    </source>
</evidence>
<feature type="domain" description="HTH araC/xylS-type" evidence="4">
    <location>
        <begin position="190"/>
        <end position="288"/>
    </location>
</feature>
<dbReference type="PANTHER" id="PTHR43280">
    <property type="entry name" value="ARAC-FAMILY TRANSCRIPTIONAL REGULATOR"/>
    <property type="match status" value="1"/>
</dbReference>
<proteinExistence type="predicted"/>
<organism evidence="5 6">
    <name type="scientific">Pedobacter frigoris</name>
    <dbReference type="NCBI Taxonomy" id="2571272"/>
    <lineage>
        <taxon>Bacteria</taxon>
        <taxon>Pseudomonadati</taxon>
        <taxon>Bacteroidota</taxon>
        <taxon>Sphingobacteriia</taxon>
        <taxon>Sphingobacteriales</taxon>
        <taxon>Sphingobacteriaceae</taxon>
        <taxon>Pedobacter</taxon>
    </lineage>
</organism>
<evidence type="ECO:0000313" key="5">
    <source>
        <dbReference type="EMBL" id="TKC08603.1"/>
    </source>
</evidence>
<dbReference type="Gene3D" id="1.10.10.60">
    <property type="entry name" value="Homeodomain-like"/>
    <property type="match status" value="2"/>
</dbReference>
<evidence type="ECO:0000256" key="2">
    <source>
        <dbReference type="ARBA" id="ARBA00023125"/>
    </source>
</evidence>
<sequence length="290" mass="34013">MKAIKTSILEEYENKIYTTKIVNRPTFSTDFHFHEECQLVYVIESEGKRIVGDSVEHFESGELIFLGPNIPHVWHNEKGRLPKDITEINARSISLFFNPQRLNDLLTQFGDFKKFEEIIVKACRGIKFHGETKTDLIDLVYKIAEEKEDFSKMILLINILKILSKTSEYEFLATSGYVNNYKLKDRDRMDKVFKYVFDNFSTEMNLETVSNLIGMNKQAFCRFFKERTQKTFIEFVNEVKIAQACKLIANKDMLIGNVALECGFYTISNFNKFFKLMMGITPRQYRQQLL</sequence>
<keyword evidence="3" id="KW-0804">Transcription</keyword>
<reference evidence="5 6" key="1">
    <citation type="submission" date="2019-04" db="EMBL/GenBank/DDBJ databases">
        <title>Pedobacter sp. RP-3-15 sp. nov., isolated from Arctic soil.</title>
        <authorList>
            <person name="Dahal R.H."/>
            <person name="Kim D.-U."/>
        </authorList>
    </citation>
    <scope>NUCLEOTIDE SEQUENCE [LARGE SCALE GENOMIC DNA]</scope>
    <source>
        <strain evidence="5 6">RP-3-15</strain>
    </source>
</reference>
<evidence type="ECO:0000256" key="1">
    <source>
        <dbReference type="ARBA" id="ARBA00023015"/>
    </source>
</evidence>
<dbReference type="Pfam" id="PF12833">
    <property type="entry name" value="HTH_18"/>
    <property type="match status" value="1"/>
</dbReference>
<keyword evidence="6" id="KW-1185">Reference proteome</keyword>
<dbReference type="PROSITE" id="PS00041">
    <property type="entry name" value="HTH_ARAC_FAMILY_1"/>
    <property type="match status" value="1"/>
</dbReference>
<evidence type="ECO:0000313" key="6">
    <source>
        <dbReference type="Proteomes" id="UP000307244"/>
    </source>
</evidence>
<dbReference type="InterPro" id="IPR018060">
    <property type="entry name" value="HTH_AraC"/>
</dbReference>